<evidence type="ECO:0000256" key="1">
    <source>
        <dbReference type="SAM" id="Coils"/>
    </source>
</evidence>
<protein>
    <submittedName>
        <fullName evidence="2">Uncharacterized protein</fullName>
    </submittedName>
</protein>
<feature type="non-terminal residue" evidence="2">
    <location>
        <position position="1"/>
    </location>
</feature>
<evidence type="ECO:0000313" key="2">
    <source>
        <dbReference type="EMBL" id="MBO8430720.1"/>
    </source>
</evidence>
<dbReference type="EMBL" id="JADIND010000103">
    <property type="protein sequence ID" value="MBO8430720.1"/>
    <property type="molecule type" value="Genomic_DNA"/>
</dbReference>
<organism evidence="2 3">
    <name type="scientific">Candidatus Scatousia excrementipullorum</name>
    <dbReference type="NCBI Taxonomy" id="2840936"/>
    <lineage>
        <taxon>Bacteria</taxon>
        <taxon>Candidatus Scatousia</taxon>
    </lineage>
</organism>
<comment type="caution">
    <text evidence="2">The sequence shown here is derived from an EMBL/GenBank/DDBJ whole genome shotgun (WGS) entry which is preliminary data.</text>
</comment>
<accession>A0A9D9DRA1</accession>
<dbReference type="Proteomes" id="UP000823632">
    <property type="component" value="Unassembled WGS sequence"/>
</dbReference>
<sequence length="72" mass="7759">GLQTAKGNVATAQQALDAAQATATAENPNDAAINQAERQLAKAQQEEQAAQQNLMLLPLSFRKQILRFLKVV</sequence>
<reference evidence="2" key="2">
    <citation type="journal article" date="2021" name="PeerJ">
        <title>Extensive microbial diversity within the chicken gut microbiome revealed by metagenomics and culture.</title>
        <authorList>
            <person name="Gilroy R."/>
            <person name="Ravi A."/>
            <person name="Getino M."/>
            <person name="Pursley I."/>
            <person name="Horton D.L."/>
            <person name="Alikhan N.F."/>
            <person name="Baker D."/>
            <person name="Gharbi K."/>
            <person name="Hall N."/>
            <person name="Watson M."/>
            <person name="Adriaenssens E.M."/>
            <person name="Foster-Nyarko E."/>
            <person name="Jarju S."/>
            <person name="Secka A."/>
            <person name="Antonio M."/>
            <person name="Oren A."/>
            <person name="Chaudhuri R.R."/>
            <person name="La Ragione R."/>
            <person name="Hildebrand F."/>
            <person name="Pallen M.J."/>
        </authorList>
    </citation>
    <scope>NUCLEOTIDE SEQUENCE</scope>
    <source>
        <strain evidence="2">10192</strain>
    </source>
</reference>
<evidence type="ECO:0000313" key="3">
    <source>
        <dbReference type="Proteomes" id="UP000823632"/>
    </source>
</evidence>
<dbReference type="AlphaFoldDB" id="A0A9D9DRA1"/>
<proteinExistence type="predicted"/>
<gene>
    <name evidence="2" type="ORF">IAC76_04970</name>
</gene>
<name>A0A9D9DRA1_9BACT</name>
<reference evidence="2" key="1">
    <citation type="submission" date="2020-10" db="EMBL/GenBank/DDBJ databases">
        <authorList>
            <person name="Gilroy R."/>
        </authorList>
    </citation>
    <scope>NUCLEOTIDE SEQUENCE</scope>
    <source>
        <strain evidence="2">10192</strain>
    </source>
</reference>
<feature type="coiled-coil region" evidence="1">
    <location>
        <begin position="2"/>
        <end position="53"/>
    </location>
</feature>
<keyword evidence="1" id="KW-0175">Coiled coil</keyword>